<name>A0A163G8S2_9BACL</name>
<keyword evidence="5" id="KW-1185">Reference proteome</keyword>
<gene>
    <name evidence="4" type="ORF">AWU65_02055</name>
</gene>
<dbReference type="Gene3D" id="6.10.10.80">
    <property type="entry name" value="Small, acid-soluble spore protein, alpha/beta type-like"/>
    <property type="match status" value="1"/>
</dbReference>
<evidence type="ECO:0000256" key="2">
    <source>
        <dbReference type="ARBA" id="ARBA00005442"/>
    </source>
</evidence>
<dbReference type="GO" id="GO:0006265">
    <property type="term" value="P:DNA topological change"/>
    <property type="evidence" value="ECO:0007669"/>
    <property type="project" value="InterPro"/>
</dbReference>
<protein>
    <submittedName>
        <fullName evidence="4">Spore protein</fullName>
    </submittedName>
</protein>
<evidence type="ECO:0000313" key="5">
    <source>
        <dbReference type="Proteomes" id="UP000076796"/>
    </source>
</evidence>
<evidence type="ECO:0000313" key="4">
    <source>
        <dbReference type="EMBL" id="KZS44797.1"/>
    </source>
</evidence>
<keyword evidence="3" id="KW-0238">DNA-binding</keyword>
<dbReference type="InterPro" id="IPR050847">
    <property type="entry name" value="SASP_DNA-binding"/>
</dbReference>
<reference evidence="4" key="1">
    <citation type="journal article" date="2016" name="Genome Announc.">
        <title>Draft genomes of two strains of Paenibacillus glucanolyticus with capability to degrade lignocellulose.</title>
        <authorList>
            <person name="Mathews S.L."/>
            <person name="Pawlak J."/>
            <person name="Grunden A.M."/>
        </authorList>
    </citation>
    <scope>NUCLEOTIDE SEQUENCE [LARGE SCALE GENOMIC DNA]</scope>
    <source>
        <strain evidence="4">SLM1</strain>
    </source>
</reference>
<evidence type="ECO:0000256" key="1">
    <source>
        <dbReference type="ARBA" id="ARBA00003863"/>
    </source>
</evidence>
<dbReference type="GO" id="GO:0003690">
    <property type="term" value="F:double-stranded DNA binding"/>
    <property type="evidence" value="ECO:0007669"/>
    <property type="project" value="InterPro"/>
</dbReference>
<dbReference type="InterPro" id="IPR038300">
    <property type="entry name" value="SASP_sf_alpha/beta"/>
</dbReference>
<sequence>MARNNNLLVPQAERALQQMKFEIAQELGIQLPADGYYGNMATRDLGSIGGTITSRLVQMAEQNLSNNTIRH</sequence>
<dbReference type="PANTHER" id="PTHR36107:SF1">
    <property type="entry name" value="SMALL, ACID-SOLUBLE SPORE PROTEIN A"/>
    <property type="match status" value="1"/>
</dbReference>
<dbReference type="InterPro" id="IPR018126">
    <property type="entry name" value="SASP_alpha/beta-type_CS"/>
</dbReference>
<dbReference type="InterPro" id="IPR001448">
    <property type="entry name" value="SASP_alpha/beta-type"/>
</dbReference>
<dbReference type="AlphaFoldDB" id="A0A163G8S2"/>
<comment type="caution">
    <text evidence="4">The sequence shown here is derived from an EMBL/GenBank/DDBJ whole genome shotgun (WGS) entry which is preliminary data.</text>
</comment>
<dbReference type="PROSITE" id="PS00304">
    <property type="entry name" value="SASP_1"/>
    <property type="match status" value="1"/>
</dbReference>
<dbReference type="RefSeq" id="WP_063477381.1">
    <property type="nucleotide sequence ID" value="NZ_JBCMWP010000019.1"/>
</dbReference>
<accession>A0A163G8S2</accession>
<dbReference type="Proteomes" id="UP000076796">
    <property type="component" value="Unassembled WGS sequence"/>
</dbReference>
<proteinExistence type="inferred from homology"/>
<dbReference type="EMBL" id="LWMH01000001">
    <property type="protein sequence ID" value="KZS44797.1"/>
    <property type="molecule type" value="Genomic_DNA"/>
</dbReference>
<dbReference type="PANTHER" id="PTHR36107">
    <property type="entry name" value="SMALL, ACID-SOLUBLE SPORE PROTEIN A"/>
    <property type="match status" value="1"/>
</dbReference>
<comment type="function">
    <text evidence="1">SASP are bound to spore DNA. They are double-stranded DNA-binding proteins that cause DNA to change to an a-like conformation. They protect the DNA backbone from chemical and enzymatic cleavage and are thus involved in dormant spore's high resistance to UV light.</text>
</comment>
<evidence type="ECO:0000256" key="3">
    <source>
        <dbReference type="ARBA" id="ARBA00023125"/>
    </source>
</evidence>
<dbReference type="OrthoDB" id="2939151at2"/>
<comment type="similarity">
    <text evidence="2">Belongs to the alpha/beta-type SASP family.</text>
</comment>
<dbReference type="Pfam" id="PF00269">
    <property type="entry name" value="SASP"/>
    <property type="match status" value="1"/>
</dbReference>
<organism evidence="4 5">
    <name type="scientific">Paenibacillus glucanolyticus</name>
    <dbReference type="NCBI Taxonomy" id="59843"/>
    <lineage>
        <taxon>Bacteria</taxon>
        <taxon>Bacillati</taxon>
        <taxon>Bacillota</taxon>
        <taxon>Bacilli</taxon>
        <taxon>Bacillales</taxon>
        <taxon>Paenibacillaceae</taxon>
        <taxon>Paenibacillus</taxon>
    </lineage>
</organism>